<sequence>MLIWIASLISEESAALDPPHTRSHLLMSVATVGATSTNKRYLVLDLVNCQLSIESSQNKHQSRISPGTGSNQQNWSTPHGSNTISRNDPRGSV</sequence>
<keyword evidence="3" id="KW-1185">Reference proteome</keyword>
<evidence type="ECO:0000256" key="1">
    <source>
        <dbReference type="SAM" id="MobiDB-lite"/>
    </source>
</evidence>
<feature type="region of interest" description="Disordered" evidence="1">
    <location>
        <begin position="55"/>
        <end position="93"/>
    </location>
</feature>
<organism evidence="2 3">
    <name type="scientific">Macrolepiota fuliginosa MF-IS2</name>
    <dbReference type="NCBI Taxonomy" id="1400762"/>
    <lineage>
        <taxon>Eukaryota</taxon>
        <taxon>Fungi</taxon>
        <taxon>Dikarya</taxon>
        <taxon>Basidiomycota</taxon>
        <taxon>Agaricomycotina</taxon>
        <taxon>Agaricomycetes</taxon>
        <taxon>Agaricomycetidae</taxon>
        <taxon>Agaricales</taxon>
        <taxon>Agaricineae</taxon>
        <taxon>Agaricaceae</taxon>
        <taxon>Macrolepiota</taxon>
    </lineage>
</organism>
<comment type="caution">
    <text evidence="2">The sequence shown here is derived from an EMBL/GenBank/DDBJ whole genome shotgun (WGS) entry which is preliminary data.</text>
</comment>
<evidence type="ECO:0000313" key="3">
    <source>
        <dbReference type="Proteomes" id="UP000807342"/>
    </source>
</evidence>
<dbReference type="EMBL" id="MU151821">
    <property type="protein sequence ID" value="KAF9441671.1"/>
    <property type="molecule type" value="Genomic_DNA"/>
</dbReference>
<proteinExistence type="predicted"/>
<evidence type="ECO:0000313" key="2">
    <source>
        <dbReference type="EMBL" id="KAF9441671.1"/>
    </source>
</evidence>
<dbReference type="AlphaFoldDB" id="A0A9P5X1E1"/>
<protein>
    <submittedName>
        <fullName evidence="2">Uncharacterized protein</fullName>
    </submittedName>
</protein>
<reference evidence="2" key="1">
    <citation type="submission" date="2020-11" db="EMBL/GenBank/DDBJ databases">
        <authorList>
            <consortium name="DOE Joint Genome Institute"/>
            <person name="Ahrendt S."/>
            <person name="Riley R."/>
            <person name="Andreopoulos W."/>
            <person name="Labutti K."/>
            <person name="Pangilinan J."/>
            <person name="Ruiz-Duenas F.J."/>
            <person name="Barrasa J.M."/>
            <person name="Sanchez-Garcia M."/>
            <person name="Camarero S."/>
            <person name="Miyauchi S."/>
            <person name="Serrano A."/>
            <person name="Linde D."/>
            <person name="Babiker R."/>
            <person name="Drula E."/>
            <person name="Ayuso-Fernandez I."/>
            <person name="Pacheco R."/>
            <person name="Padilla G."/>
            <person name="Ferreira P."/>
            <person name="Barriuso J."/>
            <person name="Kellner H."/>
            <person name="Castanera R."/>
            <person name="Alfaro M."/>
            <person name="Ramirez L."/>
            <person name="Pisabarro A.G."/>
            <person name="Kuo A."/>
            <person name="Tritt A."/>
            <person name="Lipzen A."/>
            <person name="He G."/>
            <person name="Yan M."/>
            <person name="Ng V."/>
            <person name="Cullen D."/>
            <person name="Martin F."/>
            <person name="Rosso M.-N."/>
            <person name="Henrissat B."/>
            <person name="Hibbett D."/>
            <person name="Martinez A.T."/>
            <person name="Grigoriev I.V."/>
        </authorList>
    </citation>
    <scope>NUCLEOTIDE SEQUENCE</scope>
    <source>
        <strain evidence="2">MF-IS2</strain>
    </source>
</reference>
<accession>A0A9P5X1E1</accession>
<name>A0A9P5X1E1_9AGAR</name>
<gene>
    <name evidence="2" type="ORF">P691DRAFT_548993</name>
</gene>
<feature type="compositionally biased region" description="Polar residues" evidence="1">
    <location>
        <begin position="55"/>
        <end position="86"/>
    </location>
</feature>
<dbReference type="Proteomes" id="UP000807342">
    <property type="component" value="Unassembled WGS sequence"/>
</dbReference>